<dbReference type="GO" id="GO:0051051">
    <property type="term" value="P:negative regulation of transport"/>
    <property type="evidence" value="ECO:0007669"/>
    <property type="project" value="TreeGrafter"/>
</dbReference>
<evidence type="ECO:0000256" key="13">
    <source>
        <dbReference type="RuleBase" id="RU363107"/>
    </source>
</evidence>
<evidence type="ECO:0000256" key="11">
    <source>
        <dbReference type="ARBA" id="ARBA00023136"/>
    </source>
</evidence>
<evidence type="ECO:0000313" key="14">
    <source>
        <dbReference type="Ensembl" id="ENSAMXP00000047413.1"/>
    </source>
</evidence>
<dbReference type="Ensembl" id="ENSAMXT00000043173.1">
    <property type="protein sequence ID" value="ENSAMXP00000047413.1"/>
    <property type="gene ID" value="ENSAMXG00000036901.1"/>
</dbReference>
<evidence type="ECO:0000256" key="4">
    <source>
        <dbReference type="ARBA" id="ARBA00006483"/>
    </source>
</evidence>
<dbReference type="GO" id="GO:0005856">
    <property type="term" value="C:cytoskeleton"/>
    <property type="evidence" value="ECO:0007669"/>
    <property type="project" value="UniProtKB-SubCell"/>
</dbReference>
<accession>A0A3B1JYQ1</accession>
<reference evidence="15" key="2">
    <citation type="journal article" date="2014" name="Nat. Commun.">
        <title>The cavefish genome reveals candidate genes for eye loss.</title>
        <authorList>
            <person name="McGaugh S.E."/>
            <person name="Gross J.B."/>
            <person name="Aken B."/>
            <person name="Blin M."/>
            <person name="Borowsky R."/>
            <person name="Chalopin D."/>
            <person name="Hinaux H."/>
            <person name="Jeffery W.R."/>
            <person name="Keene A."/>
            <person name="Ma L."/>
            <person name="Minx P."/>
            <person name="Murphy D."/>
            <person name="O'Quin K.E."/>
            <person name="Retaux S."/>
            <person name="Rohner N."/>
            <person name="Searle S.M."/>
            <person name="Stahl B.A."/>
            <person name="Tabin C."/>
            <person name="Volff J.N."/>
            <person name="Yoshizawa M."/>
            <person name="Warren W.C."/>
        </authorList>
    </citation>
    <scope>NUCLEOTIDE SEQUENCE [LARGE SCALE GENOMIC DNA]</scope>
    <source>
        <strain evidence="15">female</strain>
    </source>
</reference>
<feature type="transmembrane region" description="Helical" evidence="13">
    <location>
        <begin position="97"/>
        <end position="114"/>
    </location>
</feature>
<reference evidence="14" key="3">
    <citation type="submission" date="2025-08" db="UniProtKB">
        <authorList>
            <consortium name="Ensembl"/>
        </authorList>
    </citation>
    <scope>IDENTIFICATION</scope>
</reference>
<dbReference type="PANTHER" id="PTHR12859">
    <property type="entry name" value="PRA1 PROTEIN"/>
    <property type="match status" value="1"/>
</dbReference>
<keyword evidence="6" id="KW-0963">Cytoplasm</keyword>
<dbReference type="AlphaFoldDB" id="A0A3B1JYQ1"/>
<evidence type="ECO:0000256" key="1">
    <source>
        <dbReference type="ARBA" id="ARBA00004245"/>
    </source>
</evidence>
<sequence>MGKVELSPLRPWDDFFPGSERFSKPDFTDLQKWNNRVVSNLLYYQTNYLLLSLLVFLIVGLMNPFGMFTGAAVVVLVFLGSVWVGENKAVIKNFKKENPSVFVVVVMVISYFLMSLFGGVMVLLMGIKLPLLLILAHASLRLRNMKNKLENRMESAGLKRSPMGLLLEALGQQEENINKIQEFLENKVKE</sequence>
<dbReference type="GO" id="GO:0005886">
    <property type="term" value="C:plasma membrane"/>
    <property type="evidence" value="ECO:0007669"/>
    <property type="project" value="UniProtKB-SubCell"/>
</dbReference>
<keyword evidence="10" id="KW-0007">Acetylation</keyword>
<evidence type="ECO:0000256" key="2">
    <source>
        <dbReference type="ARBA" id="ARBA00004477"/>
    </source>
</evidence>
<proteinExistence type="inferred from homology"/>
<keyword evidence="12" id="KW-0206">Cytoskeleton</keyword>
<evidence type="ECO:0000256" key="3">
    <source>
        <dbReference type="ARBA" id="ARBA00004651"/>
    </source>
</evidence>
<evidence type="ECO:0000256" key="9">
    <source>
        <dbReference type="ARBA" id="ARBA00022989"/>
    </source>
</evidence>
<feature type="transmembrane region" description="Helical" evidence="13">
    <location>
        <begin position="41"/>
        <end position="59"/>
    </location>
</feature>
<dbReference type="STRING" id="7994.ENSAMXP00000047413"/>
<feature type="transmembrane region" description="Helical" evidence="13">
    <location>
        <begin position="65"/>
        <end position="85"/>
    </location>
</feature>
<dbReference type="Pfam" id="PF03208">
    <property type="entry name" value="PRA1"/>
    <property type="match status" value="1"/>
</dbReference>
<reference evidence="15" key="1">
    <citation type="submission" date="2013-03" db="EMBL/GenBank/DDBJ databases">
        <authorList>
            <person name="Jeffery W."/>
            <person name="Warren W."/>
            <person name="Wilson R.K."/>
        </authorList>
    </citation>
    <scope>NUCLEOTIDE SEQUENCE</scope>
    <source>
        <strain evidence="15">female</strain>
    </source>
</reference>
<evidence type="ECO:0000256" key="10">
    <source>
        <dbReference type="ARBA" id="ARBA00022990"/>
    </source>
</evidence>
<keyword evidence="11 13" id="KW-0472">Membrane</keyword>
<dbReference type="InParanoid" id="A0A3B1JYQ1"/>
<dbReference type="GeneTree" id="ENSGT00390000008631"/>
<evidence type="ECO:0000256" key="6">
    <source>
        <dbReference type="ARBA" id="ARBA00022490"/>
    </source>
</evidence>
<dbReference type="GO" id="GO:0005789">
    <property type="term" value="C:endoplasmic reticulum membrane"/>
    <property type="evidence" value="ECO:0007669"/>
    <property type="project" value="UniProtKB-SubCell"/>
</dbReference>
<dbReference type="Bgee" id="ENSAMXG00000036901">
    <property type="expression patterns" value="Expressed in camera-type eye and 12 other cell types or tissues"/>
</dbReference>
<dbReference type="PANTHER" id="PTHR12859:SF2">
    <property type="entry name" value="PRA1 FAMILY PROTEIN 3"/>
    <property type="match status" value="1"/>
</dbReference>
<evidence type="ECO:0000256" key="7">
    <source>
        <dbReference type="ARBA" id="ARBA00022692"/>
    </source>
</evidence>
<evidence type="ECO:0000256" key="12">
    <source>
        <dbReference type="ARBA" id="ARBA00023212"/>
    </source>
</evidence>
<keyword evidence="8" id="KW-0256">Endoplasmic reticulum</keyword>
<dbReference type="FunCoup" id="A0A3B1JYQ1">
    <property type="interactions" value="964"/>
</dbReference>
<evidence type="ECO:0000313" key="15">
    <source>
        <dbReference type="Proteomes" id="UP000018467"/>
    </source>
</evidence>
<evidence type="ECO:0000256" key="8">
    <source>
        <dbReference type="ARBA" id="ARBA00022824"/>
    </source>
</evidence>
<keyword evidence="9 13" id="KW-1133">Transmembrane helix</keyword>
<reference evidence="14" key="4">
    <citation type="submission" date="2025-09" db="UniProtKB">
        <authorList>
            <consortium name="Ensembl"/>
        </authorList>
    </citation>
    <scope>IDENTIFICATION</scope>
</reference>
<keyword evidence="5" id="KW-1003">Cell membrane</keyword>
<evidence type="ECO:0000256" key="5">
    <source>
        <dbReference type="ARBA" id="ARBA00022475"/>
    </source>
</evidence>
<organism evidence="14 15">
    <name type="scientific">Astyanax mexicanus</name>
    <name type="common">Blind cave fish</name>
    <name type="synonym">Astyanax fasciatus mexicanus</name>
    <dbReference type="NCBI Taxonomy" id="7994"/>
    <lineage>
        <taxon>Eukaryota</taxon>
        <taxon>Metazoa</taxon>
        <taxon>Chordata</taxon>
        <taxon>Craniata</taxon>
        <taxon>Vertebrata</taxon>
        <taxon>Euteleostomi</taxon>
        <taxon>Actinopterygii</taxon>
        <taxon>Neopterygii</taxon>
        <taxon>Teleostei</taxon>
        <taxon>Ostariophysi</taxon>
        <taxon>Characiformes</taxon>
        <taxon>Characoidei</taxon>
        <taxon>Acestrorhamphidae</taxon>
        <taxon>Acestrorhamphinae</taxon>
        <taxon>Astyanax</taxon>
    </lineage>
</organism>
<name>A0A3B1JYQ1_ASTMX</name>
<dbReference type="Proteomes" id="UP000018467">
    <property type="component" value="Unassembled WGS sequence"/>
</dbReference>
<protein>
    <recommendedName>
        <fullName evidence="13">PRA1 family protein</fullName>
    </recommendedName>
</protein>
<comment type="subcellular location">
    <subcellularLocation>
        <location evidence="3">Cell membrane</location>
        <topology evidence="3">Multi-pass membrane protein</topology>
    </subcellularLocation>
    <subcellularLocation>
        <location evidence="1">Cytoplasm</location>
        <location evidence="1">Cytoskeleton</location>
    </subcellularLocation>
    <subcellularLocation>
        <location evidence="2">Endoplasmic reticulum membrane</location>
        <topology evidence="2">Multi-pass membrane protein</topology>
    </subcellularLocation>
    <subcellularLocation>
        <location evidence="13">Membrane</location>
        <topology evidence="13">Multi-pass membrane protein</topology>
    </subcellularLocation>
</comment>
<keyword evidence="15" id="KW-1185">Reference proteome</keyword>
<keyword evidence="7 13" id="KW-0812">Transmembrane</keyword>
<dbReference type="InterPro" id="IPR004895">
    <property type="entry name" value="Prenylated_rab_accept_PRA1"/>
</dbReference>
<comment type="similarity">
    <text evidence="4 13">Belongs to the PRA1 family.</text>
</comment>